<name>A0A1W1V3B5_PEPAS</name>
<dbReference type="Proteomes" id="UP000192368">
    <property type="component" value="Unassembled WGS sequence"/>
</dbReference>
<dbReference type="EMBL" id="FWWR01000009">
    <property type="protein sequence ID" value="SMB87534.1"/>
    <property type="molecule type" value="Genomic_DNA"/>
</dbReference>
<dbReference type="STRING" id="573058.SAMN00017477_1181"/>
<dbReference type="RefSeq" id="WP_084230752.1">
    <property type="nucleotide sequence ID" value="NZ_FWWR01000009.1"/>
</dbReference>
<reference evidence="2" key="1">
    <citation type="submission" date="2017-04" db="EMBL/GenBank/DDBJ databases">
        <authorList>
            <person name="Varghese N."/>
            <person name="Submissions S."/>
        </authorList>
    </citation>
    <scope>NUCLEOTIDE SEQUENCE [LARGE SCALE GENOMIC DNA]</scope>
    <source>
        <strain evidence="2">DSM 20463</strain>
    </source>
</reference>
<evidence type="ECO:0000313" key="1">
    <source>
        <dbReference type="EMBL" id="SMB87534.1"/>
    </source>
</evidence>
<accession>A0A1W1V3B5</accession>
<sequence length="129" mass="15230">MNFIIFLFILSLIYILYDNGFASFSCKSALMFYEKFGNSNNNHYASFKYCSGYTRNVFKFEQSRIYTFNLETELSKGELYVEVMDCSKNILFTLKESSPTKDYPVESHTKYFFKVHFKKASGKYTLSWS</sequence>
<dbReference type="AlphaFoldDB" id="A0A1W1V3B5"/>
<keyword evidence="2" id="KW-1185">Reference proteome</keyword>
<evidence type="ECO:0000313" key="2">
    <source>
        <dbReference type="Proteomes" id="UP000192368"/>
    </source>
</evidence>
<protein>
    <submittedName>
        <fullName evidence="1">Uncharacterized protein</fullName>
    </submittedName>
</protein>
<dbReference type="OrthoDB" id="1739408at2"/>
<proteinExistence type="predicted"/>
<organism evidence="1 2">
    <name type="scientific">Peptoniphilus asaccharolyticus DSM 20463</name>
    <dbReference type="NCBI Taxonomy" id="573058"/>
    <lineage>
        <taxon>Bacteria</taxon>
        <taxon>Bacillati</taxon>
        <taxon>Bacillota</taxon>
        <taxon>Tissierellia</taxon>
        <taxon>Tissierellales</taxon>
        <taxon>Peptoniphilaceae</taxon>
        <taxon>Peptoniphilus</taxon>
    </lineage>
</organism>
<gene>
    <name evidence="1" type="ORF">SAMN00017477_1181</name>
</gene>